<dbReference type="InterPro" id="IPR031042">
    <property type="entry name" value="Glyco_TIGR04440"/>
</dbReference>
<keyword evidence="3" id="KW-1185">Reference proteome</keyword>
<sequence length="1593" mass="180346">MNPTGQLLTLVLLTHNRPQFLARAVRYYSAMPYTLLIMDSSAESNAWAAKQYGNERTNYQHCGDCDYSQIMLKIRRGIDLVTTPYMAFVTDDDFTLQDGLDQSLDFLEANPDYGLCHGYSVMYLADGERVHYFLRDRKVVEDYAGNIPDRIMSFMDNYIPPFYAVSRTGIPRDWYHRIPDDIRWEFNEFGDAYFRLICSKIRILPIPFVVRELNYPVSDHQTDLYQALTSAEFEGPQKEAFFGFMAQVHCQMQPGVTVDDARVLAKKASAVLAMCLASSKSLTVQEIFRSEWRAITPHPEWVFEPRQFVEMPFYNAAFFALLEDIDLMVRAMPCGKLQLKELEPKLQWQNQLIIQGIAQMDAGDTQTALQSFEAILSQNPFHINTLCSLCVLHANQGALQPAKVLLDWATRLNPLDPAVLSLAPLAKALEQKTITGQPQEAVRRLAVAFHLFYLDLWEEFAQAFSSINQPFDLLVTTPEEVLPQATALIKSRFPDARIYPVKNRGRDIAPLFKLLEHERLEDYDQVLKIHTKKSLHRTNGFGELWRNHLLKGLLPEGGIGPILAMFDADPGIGMLAAAETMVNAYKISGAQRENLPGMQLWAKRIGVDPQGFDYDFVAGSMYWVRGAFFAALRRLDVKLEDFEEEAGQLDGTLAHVFERLMPLVVRSAGLETRMLPKNAPESAASGEAQVQSSMSSLPTGLSLVTHTYEAWLKDRNLTLAEARMIDTRVDQMPPQVAHFYLIDRTGNIAAVSETLTTLGQQYFKGKRATIVSPLADPDPNSGIGWLQSNDAYAAIMTDVARIQADWVGLVEVGDLLTLDGLLLGLLQAVDNPQWQAIYWDDDWIGEPGKSDMPRFKPDFSPDLMRATPYADGLLLVRHAAITAALVTGPLEAGAEQIDLLFRLYELLGEKAIGHVPNIGCHLAQLPWRALDDHGRAGAFARAVRNHLQRLNTPANISEGLLPGTLHVQHQHATKPLVSIIVPTKDQFAMLSRCVESVLERTRYPQYELLIVDNNTTEADASNFLDGLEKLGNPRIRVIRYPHPFNFSAINNHAVELAQGEYVVLLNNDTAIIQDNWLDELMSHAQRPEVGAVGARLLYPDGRIQHAGVVLGLRGPADHPFIGTPREERGYMNRLQVTQNYSVVTAACMVVRKSLYRELGGMDEQDFKVSYNDVDLCLKVRQAGYLVVWTPFASVLHEGSVSQTRVDPAAQEAKRKRFAGEQEAMYLKWLPQLARDPYYNRNLALHGNGFEIENRRLVSFQPVSWKPPMRVLTHPADQMGCGHYRIIQPFQALKDAQKVGGSISFELLSVVDQERFKPDVLVFQRQFTPEQIEFMSRAKRFSGAYCIYELDDYLPNLPLKSAHREHMPKDVLKSLRRAVANVDRFVVSTNRLAEQYSDLHDNFHVVNNYLPEGWWGDLPLIPTEREKPRVGWAGGISHTGDLELIEGVVRELAEEVDWVFFGMCPPKLRPYVKEFHEGVPIETYPAKVASLQLDLALAPLEHNVFNESKSNLRLLEYGACGFPVVCTDIEPYRVDLPVTRVRNRHKDWIDAIRMHLDDMSATRQRGLELRQVVRDKWMLKGENLELWRKAWSPD</sequence>
<dbReference type="EMBL" id="BMLY01000001">
    <property type="protein sequence ID" value="GGP24600.1"/>
    <property type="molecule type" value="Genomic_DNA"/>
</dbReference>
<dbReference type="NCBIfam" id="TIGR04440">
    <property type="entry name" value="glyco_TIGR04440"/>
    <property type="match status" value="1"/>
</dbReference>
<protein>
    <recommendedName>
        <fullName evidence="1">Glycosyltransferase 2-like domain-containing protein</fullName>
    </recommendedName>
</protein>
<dbReference type="InterPro" id="IPR007739">
    <property type="entry name" value="RgpF"/>
</dbReference>
<dbReference type="Pfam" id="PF05045">
    <property type="entry name" value="RgpF"/>
    <property type="match status" value="1"/>
</dbReference>
<comment type="caution">
    <text evidence="2">The sequence shown here is derived from an EMBL/GenBank/DDBJ whole genome shotgun (WGS) entry which is preliminary data.</text>
</comment>
<organism evidence="2 3">
    <name type="scientific">Silvimonas amylolytica</name>
    <dbReference type="NCBI Taxonomy" id="449663"/>
    <lineage>
        <taxon>Bacteria</taxon>
        <taxon>Pseudomonadati</taxon>
        <taxon>Pseudomonadota</taxon>
        <taxon>Betaproteobacteria</taxon>
        <taxon>Neisseriales</taxon>
        <taxon>Chitinibacteraceae</taxon>
        <taxon>Silvimonas</taxon>
    </lineage>
</organism>
<reference evidence="3" key="1">
    <citation type="journal article" date="2019" name="Int. J. Syst. Evol. Microbiol.">
        <title>The Global Catalogue of Microorganisms (GCM) 10K type strain sequencing project: providing services to taxonomists for standard genome sequencing and annotation.</title>
        <authorList>
            <consortium name="The Broad Institute Genomics Platform"/>
            <consortium name="The Broad Institute Genome Sequencing Center for Infectious Disease"/>
            <person name="Wu L."/>
            <person name="Ma J."/>
        </authorList>
    </citation>
    <scope>NUCLEOTIDE SEQUENCE [LARGE SCALE GENOMIC DNA]</scope>
    <source>
        <strain evidence="3">CGMCC 1.8860</strain>
    </source>
</reference>
<dbReference type="Proteomes" id="UP000621859">
    <property type="component" value="Unassembled WGS sequence"/>
</dbReference>
<dbReference type="Gene3D" id="1.25.40.10">
    <property type="entry name" value="Tetratricopeptide repeat domain"/>
    <property type="match status" value="1"/>
</dbReference>
<dbReference type="RefSeq" id="WP_188688217.1">
    <property type="nucleotide sequence ID" value="NZ_BMLY01000001.1"/>
</dbReference>
<evidence type="ECO:0000259" key="1">
    <source>
        <dbReference type="Pfam" id="PF00535"/>
    </source>
</evidence>
<dbReference type="PANTHER" id="PTHR43179:SF7">
    <property type="entry name" value="RHAMNOSYLTRANSFERASE WBBL"/>
    <property type="match status" value="1"/>
</dbReference>
<accession>A0ABQ2PH89</accession>
<dbReference type="SUPFAM" id="SSF48452">
    <property type="entry name" value="TPR-like"/>
    <property type="match status" value="1"/>
</dbReference>
<dbReference type="PANTHER" id="PTHR43179">
    <property type="entry name" value="RHAMNOSYLTRANSFERASE WBBL"/>
    <property type="match status" value="1"/>
</dbReference>
<proteinExistence type="predicted"/>
<dbReference type="InterPro" id="IPR001173">
    <property type="entry name" value="Glyco_trans_2-like"/>
</dbReference>
<dbReference type="InterPro" id="IPR011990">
    <property type="entry name" value="TPR-like_helical_dom_sf"/>
</dbReference>
<gene>
    <name evidence="2" type="ORF">GCM10010971_04190</name>
</gene>
<evidence type="ECO:0000313" key="2">
    <source>
        <dbReference type="EMBL" id="GGP24600.1"/>
    </source>
</evidence>
<dbReference type="Gene3D" id="3.40.50.2000">
    <property type="entry name" value="Glycogen Phosphorylase B"/>
    <property type="match status" value="1"/>
</dbReference>
<evidence type="ECO:0000313" key="3">
    <source>
        <dbReference type="Proteomes" id="UP000621859"/>
    </source>
</evidence>
<dbReference type="InterPro" id="IPR029044">
    <property type="entry name" value="Nucleotide-diphossugar_trans"/>
</dbReference>
<dbReference type="CDD" id="cd00761">
    <property type="entry name" value="Glyco_tranf_GTA_type"/>
    <property type="match status" value="1"/>
</dbReference>
<name>A0ABQ2PH89_9NEIS</name>
<dbReference type="SUPFAM" id="SSF53448">
    <property type="entry name" value="Nucleotide-diphospho-sugar transferases"/>
    <property type="match status" value="2"/>
</dbReference>
<dbReference type="Pfam" id="PF00535">
    <property type="entry name" value="Glycos_transf_2"/>
    <property type="match status" value="1"/>
</dbReference>
<dbReference type="SUPFAM" id="SSF53756">
    <property type="entry name" value="UDP-Glycosyltransferase/glycogen phosphorylase"/>
    <property type="match status" value="1"/>
</dbReference>
<dbReference type="CDD" id="cd04186">
    <property type="entry name" value="GT_2_like_c"/>
    <property type="match status" value="1"/>
</dbReference>
<dbReference type="Gene3D" id="3.90.550.10">
    <property type="entry name" value="Spore Coat Polysaccharide Biosynthesis Protein SpsA, Chain A"/>
    <property type="match status" value="2"/>
</dbReference>
<feature type="domain" description="Glycosyltransferase 2-like" evidence="1">
    <location>
        <begin position="978"/>
        <end position="1158"/>
    </location>
</feature>